<accession>A0A8K0SVP9</accession>
<sequence length="291" mass="31964">MTARKILVVGATGQQGRATIAALHSSHTSASPLQIIALTRSATAPRAQSLQSSYQNVELLEGDVKDPGPIFQAHPDITSVFLVTAAVAAESRVDHVVFSSVDRGGNDLSWDTPTDVPHFAAKHEIELLLRQSCEEAQREIHWTILRPTGFMDNFGPTFFGSFMATLWAQGMPADRKMQLVSTHDIGVFAAKALLDPERWAGQAVGLAGDDLSFSELQQVFERTVGKPLPTTYQVLARPALWWIAEVRTSFEWFSNCGYGVNIASLREEEPGLQTFEVWLRDSSSWGQHTAA</sequence>
<evidence type="ECO:0000313" key="4">
    <source>
        <dbReference type="EMBL" id="KAH7318065.1"/>
    </source>
</evidence>
<organism evidence="4 5">
    <name type="scientific">Stachybotrys elegans</name>
    <dbReference type="NCBI Taxonomy" id="80388"/>
    <lineage>
        <taxon>Eukaryota</taxon>
        <taxon>Fungi</taxon>
        <taxon>Dikarya</taxon>
        <taxon>Ascomycota</taxon>
        <taxon>Pezizomycotina</taxon>
        <taxon>Sordariomycetes</taxon>
        <taxon>Hypocreomycetidae</taxon>
        <taxon>Hypocreales</taxon>
        <taxon>Stachybotryaceae</taxon>
        <taxon>Stachybotrys</taxon>
    </lineage>
</organism>
<dbReference type="PANTHER" id="PTHR42748:SF7">
    <property type="entry name" value="NMRA LIKE REDOX SENSOR 1-RELATED"/>
    <property type="match status" value="1"/>
</dbReference>
<dbReference type="PANTHER" id="PTHR42748">
    <property type="entry name" value="NITROGEN METABOLITE REPRESSION PROTEIN NMRA FAMILY MEMBER"/>
    <property type="match status" value="1"/>
</dbReference>
<dbReference type="OrthoDB" id="9997102at2759"/>
<dbReference type="Proteomes" id="UP000813444">
    <property type="component" value="Unassembled WGS sequence"/>
</dbReference>
<dbReference type="GO" id="GO:0005634">
    <property type="term" value="C:nucleus"/>
    <property type="evidence" value="ECO:0007669"/>
    <property type="project" value="TreeGrafter"/>
</dbReference>
<dbReference type="SUPFAM" id="SSF51735">
    <property type="entry name" value="NAD(P)-binding Rossmann-fold domains"/>
    <property type="match status" value="1"/>
</dbReference>
<evidence type="ECO:0000256" key="2">
    <source>
        <dbReference type="ARBA" id="ARBA00022857"/>
    </source>
</evidence>
<keyword evidence="5" id="KW-1185">Reference proteome</keyword>
<gene>
    <name evidence="4" type="ORF">B0I35DRAFT_431239</name>
</gene>
<dbReference type="Gene3D" id="3.90.25.10">
    <property type="entry name" value="UDP-galactose 4-epimerase, domain 1"/>
    <property type="match status" value="1"/>
</dbReference>
<protein>
    <submittedName>
        <fullName evidence="4">Nucleoside-diphosphate-sugar epimerase family protein</fullName>
    </submittedName>
</protein>
<dbReference type="InterPro" id="IPR036291">
    <property type="entry name" value="NAD(P)-bd_dom_sf"/>
</dbReference>
<reference evidence="4" key="1">
    <citation type="journal article" date="2021" name="Nat. Commun.">
        <title>Genetic determinants of endophytism in the Arabidopsis root mycobiome.</title>
        <authorList>
            <person name="Mesny F."/>
            <person name="Miyauchi S."/>
            <person name="Thiergart T."/>
            <person name="Pickel B."/>
            <person name="Atanasova L."/>
            <person name="Karlsson M."/>
            <person name="Huettel B."/>
            <person name="Barry K.W."/>
            <person name="Haridas S."/>
            <person name="Chen C."/>
            <person name="Bauer D."/>
            <person name="Andreopoulos W."/>
            <person name="Pangilinan J."/>
            <person name="LaButti K."/>
            <person name="Riley R."/>
            <person name="Lipzen A."/>
            <person name="Clum A."/>
            <person name="Drula E."/>
            <person name="Henrissat B."/>
            <person name="Kohler A."/>
            <person name="Grigoriev I.V."/>
            <person name="Martin F.M."/>
            <person name="Hacquard S."/>
        </authorList>
    </citation>
    <scope>NUCLEOTIDE SEQUENCE</scope>
    <source>
        <strain evidence="4">MPI-CAGE-CH-0235</strain>
    </source>
</reference>
<dbReference type="InterPro" id="IPR051164">
    <property type="entry name" value="NmrA-like_oxidored"/>
</dbReference>
<dbReference type="Pfam" id="PF05368">
    <property type="entry name" value="NmrA"/>
    <property type="match status" value="1"/>
</dbReference>
<evidence type="ECO:0000256" key="1">
    <source>
        <dbReference type="ARBA" id="ARBA00006328"/>
    </source>
</evidence>
<evidence type="ECO:0000259" key="3">
    <source>
        <dbReference type="Pfam" id="PF05368"/>
    </source>
</evidence>
<proteinExistence type="inferred from homology"/>
<comment type="caution">
    <text evidence="4">The sequence shown here is derived from an EMBL/GenBank/DDBJ whole genome shotgun (WGS) entry which is preliminary data.</text>
</comment>
<dbReference type="Gene3D" id="3.40.50.720">
    <property type="entry name" value="NAD(P)-binding Rossmann-like Domain"/>
    <property type="match status" value="1"/>
</dbReference>
<feature type="domain" description="NmrA-like" evidence="3">
    <location>
        <begin position="4"/>
        <end position="231"/>
    </location>
</feature>
<dbReference type="AlphaFoldDB" id="A0A8K0SVP9"/>
<dbReference type="InterPro" id="IPR008030">
    <property type="entry name" value="NmrA-like"/>
</dbReference>
<comment type="similarity">
    <text evidence="1">Belongs to the NmrA-type oxidoreductase family.</text>
</comment>
<evidence type="ECO:0000313" key="5">
    <source>
        <dbReference type="Proteomes" id="UP000813444"/>
    </source>
</evidence>
<dbReference type="EMBL" id="JAGPNK010000007">
    <property type="protein sequence ID" value="KAH7318065.1"/>
    <property type="molecule type" value="Genomic_DNA"/>
</dbReference>
<name>A0A8K0SVP9_9HYPO</name>
<keyword evidence="2" id="KW-0521">NADP</keyword>